<keyword evidence="3" id="KW-1185">Reference proteome</keyword>
<dbReference type="InterPro" id="IPR027417">
    <property type="entry name" value="P-loop_NTPase"/>
</dbReference>
<name>A0A7W5AGY1_9ACTN</name>
<dbReference type="EMBL" id="JACHXF010000007">
    <property type="protein sequence ID" value="MBB3096137.1"/>
    <property type="molecule type" value="Genomic_DNA"/>
</dbReference>
<organism evidence="2 3">
    <name type="scientific">Actinoplanes campanulatus</name>
    <dbReference type="NCBI Taxonomy" id="113559"/>
    <lineage>
        <taxon>Bacteria</taxon>
        <taxon>Bacillati</taxon>
        <taxon>Actinomycetota</taxon>
        <taxon>Actinomycetes</taxon>
        <taxon>Micromonosporales</taxon>
        <taxon>Micromonosporaceae</taxon>
        <taxon>Actinoplanes</taxon>
    </lineage>
</organism>
<gene>
    <name evidence="2" type="ORF">FHR83_003807</name>
</gene>
<protein>
    <recommendedName>
        <fullName evidence="4">Dynamin family protein</fullName>
    </recommendedName>
</protein>
<dbReference type="AlphaFoldDB" id="A0A7W5AGY1"/>
<comment type="caution">
    <text evidence="2">The sequence shown here is derived from an EMBL/GenBank/DDBJ whole genome shotgun (WGS) entry which is preliminary data.</text>
</comment>
<dbReference type="RefSeq" id="WP_183221404.1">
    <property type="nucleotide sequence ID" value="NZ_BMPW01000005.1"/>
</dbReference>
<sequence length="847" mass="94579">MSVTELLQDARAVITALGAEPFDDNAALLKWRQELEQHANDLIQQAQDPIAIGVVGEFSVGKSMLIGTLLGRPDLLPVEQRATTGNVTALYLRPAEPGTRTAIDGDATVRFLSEPELSRCVEYMLSELAAALRQVHRVEALEQLAGYDPVADGWDRFDAWCRRHIWPGPDAEAIGNLEVRKIAVELAAMRDGHLAGRDLLKAQVSVSHAIVRAALDLGDEAPDLDEFPRRPGLPALTLNGIQTDSAQLQRSFSLIRRVEYRVLVDPDFWPLDGLRGDNEVLLLDFPGLTARRSAKRDEFLSRSVLRDIHTIITVYDSGKAGTDVPDKFYTMLEEHGRPRTELRESILAVGNAFDRVNEPDLPPSGPITLERLRAASQQYNDLYNGALLLVDKRDERIVLTSSVVAIEKRGIPTSFTGQEAAKLATARAGVPEVLVRWRSVARRLVEAEPDSPGVSTIEAFVADGGFDHLRRLIERHATEHGVANKLSTMKRQHARLREALERLCRLLPHHDLPRGANAMEQARAKLLELTDDMRRRHEALFRALGDFRDPLTVVMAAGEPLIEAVQNDATTAVASWEAWRTVLQRADGGLIRKDAPAAQGPAGGLRARFPTAPRARYDSTGAFREPYLETCGRYIHAGRRAFAEAVRVWVEEQSTETAELRLRINDDDIQDLLRTGLLRLTGDADTVETRMQGLGLLADLEWFIIPAPTEAEAVDGEAAAAVEYGFPAERERALPWNVSVPEKAGDRQQQMVRHQLYLFRQRRELDNAVVSVVTAELVRQIEAFYELRRDDLAVVSEQMLTRDEIRRMFPVDRPAGQEEDAAEPDRSESPLRSLLRQWRERDDQPGV</sequence>
<feature type="region of interest" description="Disordered" evidence="1">
    <location>
        <begin position="810"/>
        <end position="847"/>
    </location>
</feature>
<dbReference type="SUPFAM" id="SSF52540">
    <property type="entry name" value="P-loop containing nucleoside triphosphate hydrolases"/>
    <property type="match status" value="1"/>
</dbReference>
<evidence type="ECO:0008006" key="4">
    <source>
        <dbReference type="Google" id="ProtNLM"/>
    </source>
</evidence>
<reference evidence="2 3" key="1">
    <citation type="submission" date="2020-08" db="EMBL/GenBank/DDBJ databases">
        <title>Genomic Encyclopedia of Type Strains, Phase III (KMG-III): the genomes of soil and plant-associated and newly described type strains.</title>
        <authorList>
            <person name="Whitman W."/>
        </authorList>
    </citation>
    <scope>NUCLEOTIDE SEQUENCE [LARGE SCALE GENOMIC DNA]</scope>
    <source>
        <strain evidence="2 3">CECT 3287</strain>
    </source>
</reference>
<dbReference type="Gene3D" id="3.40.50.300">
    <property type="entry name" value="P-loop containing nucleotide triphosphate hydrolases"/>
    <property type="match status" value="1"/>
</dbReference>
<accession>A0A7W5AGY1</accession>
<evidence type="ECO:0000256" key="1">
    <source>
        <dbReference type="SAM" id="MobiDB-lite"/>
    </source>
</evidence>
<evidence type="ECO:0000313" key="2">
    <source>
        <dbReference type="EMBL" id="MBB3096137.1"/>
    </source>
</evidence>
<evidence type="ECO:0000313" key="3">
    <source>
        <dbReference type="Proteomes" id="UP000590749"/>
    </source>
</evidence>
<dbReference type="Proteomes" id="UP000590749">
    <property type="component" value="Unassembled WGS sequence"/>
</dbReference>
<proteinExistence type="predicted"/>
<feature type="compositionally biased region" description="Basic and acidic residues" evidence="1">
    <location>
        <begin position="837"/>
        <end position="847"/>
    </location>
</feature>
<dbReference type="CDD" id="cd00882">
    <property type="entry name" value="Ras_like_GTPase"/>
    <property type="match status" value="1"/>
</dbReference>